<reference evidence="2 3" key="1">
    <citation type="submission" date="2024-07" db="EMBL/GenBank/DDBJ databases">
        <title>Section-level genome sequencing and comparative genomics of Aspergillus sections Usti and Cavernicolus.</title>
        <authorList>
            <consortium name="Lawrence Berkeley National Laboratory"/>
            <person name="Nybo J.L."/>
            <person name="Vesth T.C."/>
            <person name="Theobald S."/>
            <person name="Frisvad J.C."/>
            <person name="Larsen T.O."/>
            <person name="Kjaerboelling I."/>
            <person name="Rothschild-Mancinelli K."/>
            <person name="Lyhne E.K."/>
            <person name="Kogle M.E."/>
            <person name="Barry K."/>
            <person name="Clum A."/>
            <person name="Na H."/>
            <person name="Ledsgaard L."/>
            <person name="Lin J."/>
            <person name="Lipzen A."/>
            <person name="Kuo A."/>
            <person name="Riley R."/>
            <person name="Mondo S."/>
            <person name="Labutti K."/>
            <person name="Haridas S."/>
            <person name="Pangalinan J."/>
            <person name="Salamov A.A."/>
            <person name="Simmons B.A."/>
            <person name="Magnuson J.K."/>
            <person name="Chen J."/>
            <person name="Drula E."/>
            <person name="Henrissat B."/>
            <person name="Wiebenga A."/>
            <person name="Lubbers R.J."/>
            <person name="Gomes A.C."/>
            <person name="Macurrencykelacurrency M.R."/>
            <person name="Stajich J."/>
            <person name="Grigoriev I.V."/>
            <person name="Mortensen U.H."/>
            <person name="De Vries R.P."/>
            <person name="Baker S.E."/>
            <person name="Andersen M.R."/>
        </authorList>
    </citation>
    <scope>NUCLEOTIDE SEQUENCE [LARGE SCALE GENOMIC DNA]</scope>
    <source>
        <strain evidence="2 3">CBS 449.75</strain>
    </source>
</reference>
<accession>A0ABR4LC06</accession>
<feature type="region of interest" description="Disordered" evidence="1">
    <location>
        <begin position="1"/>
        <end position="111"/>
    </location>
</feature>
<organism evidence="2 3">
    <name type="scientific">Aspergillus lucknowensis</name>
    <dbReference type="NCBI Taxonomy" id="176173"/>
    <lineage>
        <taxon>Eukaryota</taxon>
        <taxon>Fungi</taxon>
        <taxon>Dikarya</taxon>
        <taxon>Ascomycota</taxon>
        <taxon>Pezizomycotina</taxon>
        <taxon>Eurotiomycetes</taxon>
        <taxon>Eurotiomycetidae</taxon>
        <taxon>Eurotiales</taxon>
        <taxon>Aspergillaceae</taxon>
        <taxon>Aspergillus</taxon>
        <taxon>Aspergillus subgen. Nidulantes</taxon>
    </lineage>
</organism>
<comment type="caution">
    <text evidence="2">The sequence shown here is derived from an EMBL/GenBank/DDBJ whole genome shotgun (WGS) entry which is preliminary data.</text>
</comment>
<dbReference type="Proteomes" id="UP001610432">
    <property type="component" value="Unassembled WGS sequence"/>
</dbReference>
<dbReference type="EMBL" id="JBFXLQ010000079">
    <property type="protein sequence ID" value="KAL2860952.1"/>
    <property type="molecule type" value="Genomic_DNA"/>
</dbReference>
<dbReference type="GeneID" id="98142360"/>
<dbReference type="RefSeq" id="XP_070880846.1">
    <property type="nucleotide sequence ID" value="XM_071027288.1"/>
</dbReference>
<feature type="compositionally biased region" description="Basic and acidic residues" evidence="1">
    <location>
        <begin position="79"/>
        <end position="101"/>
    </location>
</feature>
<evidence type="ECO:0000313" key="3">
    <source>
        <dbReference type="Proteomes" id="UP001610432"/>
    </source>
</evidence>
<feature type="compositionally biased region" description="Basic and acidic residues" evidence="1">
    <location>
        <begin position="44"/>
        <end position="54"/>
    </location>
</feature>
<protein>
    <submittedName>
        <fullName evidence="2">Uncharacterized protein</fullName>
    </submittedName>
</protein>
<gene>
    <name evidence="2" type="ORF">BJX67DRAFT_318740</name>
</gene>
<keyword evidence="3" id="KW-1185">Reference proteome</keyword>
<evidence type="ECO:0000256" key="1">
    <source>
        <dbReference type="SAM" id="MobiDB-lite"/>
    </source>
</evidence>
<evidence type="ECO:0000313" key="2">
    <source>
        <dbReference type="EMBL" id="KAL2860952.1"/>
    </source>
</evidence>
<proteinExistence type="predicted"/>
<feature type="compositionally biased region" description="Polar residues" evidence="1">
    <location>
        <begin position="30"/>
        <end position="40"/>
    </location>
</feature>
<sequence>MREFVHAKPTRSHRNPQAQHQRGRQRLCQIRTSEIGNSENALHPQRDQIPERGPHQGSVPIEDERETPPQRRAGRSSRKRDPISRVKSQESRVKKSDERRRGSATLSSSHVVRASTLHRPIIPLKVRQRCHERCKALAVLGICGECEFLCLPRGCQAVRSSLVGEDRDGGMVFLRNPSRGRSET</sequence>
<name>A0ABR4LC06_9EURO</name>